<name>A0A8J3AGB6_9ACTN</name>
<dbReference type="PANTHER" id="PTHR30535">
    <property type="entry name" value="VITAMIN B12-BINDING PROTEIN"/>
    <property type="match status" value="1"/>
</dbReference>
<feature type="compositionally biased region" description="Low complexity" evidence="3">
    <location>
        <begin position="282"/>
        <end position="300"/>
    </location>
</feature>
<dbReference type="Gene3D" id="3.40.50.1980">
    <property type="entry name" value="Nitrogenase molybdenum iron protein domain"/>
    <property type="match status" value="2"/>
</dbReference>
<evidence type="ECO:0000313" key="5">
    <source>
        <dbReference type="EMBL" id="GGI08214.1"/>
    </source>
</evidence>
<dbReference type="Proteomes" id="UP000650511">
    <property type="component" value="Unassembled WGS sequence"/>
</dbReference>
<comment type="similarity">
    <text evidence="1">Belongs to the bacterial solute-binding protein 8 family.</text>
</comment>
<dbReference type="NCBIfam" id="NF038402">
    <property type="entry name" value="TroA_like"/>
    <property type="match status" value="1"/>
</dbReference>
<evidence type="ECO:0000256" key="2">
    <source>
        <dbReference type="ARBA" id="ARBA00022729"/>
    </source>
</evidence>
<evidence type="ECO:0000256" key="1">
    <source>
        <dbReference type="ARBA" id="ARBA00008814"/>
    </source>
</evidence>
<feature type="domain" description="Fe/B12 periplasmic-binding" evidence="4">
    <location>
        <begin position="24"/>
        <end position="279"/>
    </location>
</feature>
<keyword evidence="2" id="KW-0732">Signal</keyword>
<dbReference type="SUPFAM" id="SSF53807">
    <property type="entry name" value="Helical backbone' metal receptor"/>
    <property type="match status" value="1"/>
</dbReference>
<dbReference type="Pfam" id="PF01497">
    <property type="entry name" value="Peripla_BP_2"/>
    <property type="match status" value="1"/>
</dbReference>
<evidence type="ECO:0000313" key="6">
    <source>
        <dbReference type="Proteomes" id="UP000650511"/>
    </source>
</evidence>
<dbReference type="InterPro" id="IPR050902">
    <property type="entry name" value="ABC_Transporter_SBP"/>
</dbReference>
<organism evidence="5 6">
    <name type="scientific">Egicoccus halophilus</name>
    <dbReference type="NCBI Taxonomy" id="1670830"/>
    <lineage>
        <taxon>Bacteria</taxon>
        <taxon>Bacillati</taxon>
        <taxon>Actinomycetota</taxon>
        <taxon>Nitriliruptoria</taxon>
        <taxon>Egicoccales</taxon>
        <taxon>Egicoccaceae</taxon>
        <taxon>Egicoccus</taxon>
    </lineage>
</organism>
<reference evidence="5" key="1">
    <citation type="journal article" date="2014" name="Int. J. Syst. Evol. Microbiol.">
        <title>Complete genome sequence of Corynebacterium casei LMG S-19264T (=DSM 44701T), isolated from a smear-ripened cheese.</title>
        <authorList>
            <consortium name="US DOE Joint Genome Institute (JGI-PGF)"/>
            <person name="Walter F."/>
            <person name="Albersmeier A."/>
            <person name="Kalinowski J."/>
            <person name="Ruckert C."/>
        </authorList>
    </citation>
    <scope>NUCLEOTIDE SEQUENCE</scope>
    <source>
        <strain evidence="5">CGMCC 1.14988</strain>
    </source>
</reference>
<keyword evidence="6" id="KW-1185">Reference proteome</keyword>
<dbReference type="AlphaFoldDB" id="A0A8J3AGB6"/>
<evidence type="ECO:0000259" key="4">
    <source>
        <dbReference type="PROSITE" id="PS50983"/>
    </source>
</evidence>
<dbReference type="InterPro" id="IPR054828">
    <property type="entry name" value="Vit_B12_bind_prot"/>
</dbReference>
<reference evidence="5" key="2">
    <citation type="submission" date="2020-09" db="EMBL/GenBank/DDBJ databases">
        <authorList>
            <person name="Sun Q."/>
            <person name="Zhou Y."/>
        </authorList>
    </citation>
    <scope>NUCLEOTIDE SEQUENCE</scope>
    <source>
        <strain evidence="5">CGMCC 1.14988</strain>
    </source>
</reference>
<feature type="region of interest" description="Disordered" evidence="3">
    <location>
        <begin position="279"/>
        <end position="300"/>
    </location>
</feature>
<comment type="caution">
    <text evidence="5">The sequence shown here is derived from an EMBL/GenBank/DDBJ whole genome shotgun (WGS) entry which is preliminary data.</text>
</comment>
<dbReference type="EMBL" id="BMHA01000011">
    <property type="protein sequence ID" value="GGI08214.1"/>
    <property type="molecule type" value="Genomic_DNA"/>
</dbReference>
<dbReference type="InterPro" id="IPR002491">
    <property type="entry name" value="ABC_transptr_periplasmic_BD"/>
</dbReference>
<evidence type="ECO:0000256" key="3">
    <source>
        <dbReference type="SAM" id="MobiDB-lite"/>
    </source>
</evidence>
<sequence>MSGDMRSVVDDLGATVAVPERPTRFVSLVPSLSEVLWWWQLADDVVAVTDWCVAPPSAFPTARRVRGTKNPDVRAIVELAPDVVVANEEENRELDVRRLREAGVAVYVTRVRTVDDAAGALARLGAALGVERAGAGSAQAIRRALDQLPRPRRRLRAFCPVWRDGVPSDGGPLDETWWALGRDTFGGDLLARCGFDVVPDAADGRYPRLRLQEVADAAPEVVLLPDEPYLFGEQDRAVFADWSARTRLLDGTALSWWGPRTPHALGDLARLARQLDRRRQRASSAVANRSRRTSSSDTGV</sequence>
<dbReference type="PROSITE" id="PS50983">
    <property type="entry name" value="FE_B12_PBP"/>
    <property type="match status" value="1"/>
</dbReference>
<gene>
    <name evidence="5" type="ORF">GCM10011354_27970</name>
</gene>
<proteinExistence type="inferred from homology"/>
<protein>
    <submittedName>
        <fullName evidence="5">ABC transporter substrate-binding protein</fullName>
    </submittedName>
</protein>
<dbReference type="RefSeq" id="WP_188584431.1">
    <property type="nucleotide sequence ID" value="NZ_BMHA01000011.1"/>
</dbReference>
<dbReference type="PANTHER" id="PTHR30535:SF35">
    <property type="entry name" value="PERIPLASMIC BINDING PROTEIN"/>
    <property type="match status" value="1"/>
</dbReference>
<accession>A0A8J3AGB6</accession>